<sequence>MLRSGWWKIGARALLMAAPVLWSGNASALEMPAAARLLSERIVPLGGYDLPVAGFDGAEVPARGFEGRVARRTWRIDGSAATPLQLLDPLRDQLRAAGYLVIFDCAARDCGGFDFRFGTDVAEAPQMHVDLGNYRFVSAIRGADEALSLLISRTGSSAYIQEIHVSPAAQEEEGTAPAPAASTSAPVIAAATGEALTDQLVSEGHIVLSDLDFGTGAGTLGAGPYASLEKLAAFLKANGGYRIVLVGHTDSVGALEGNLTLSRQRAGAVRDRLITAYGAEPARIGAEGVGYLAPRASNLTPEGREQNRRVEAVLLPAG</sequence>
<evidence type="ECO:0000256" key="1">
    <source>
        <dbReference type="ARBA" id="ARBA00004442"/>
    </source>
</evidence>
<accession>A0A8J3MBG9</accession>
<evidence type="ECO:0000259" key="6">
    <source>
        <dbReference type="PROSITE" id="PS51123"/>
    </source>
</evidence>
<dbReference type="Proteomes" id="UP000611500">
    <property type="component" value="Unassembled WGS sequence"/>
</dbReference>
<feature type="domain" description="OmpA-like" evidence="6">
    <location>
        <begin position="201"/>
        <end position="318"/>
    </location>
</feature>
<comment type="caution">
    <text evidence="7">The sequence shown here is derived from an EMBL/GenBank/DDBJ whole genome shotgun (WGS) entry which is preliminary data.</text>
</comment>
<dbReference type="EMBL" id="BNAP01000003">
    <property type="protein sequence ID" value="GHG84970.1"/>
    <property type="molecule type" value="Genomic_DNA"/>
</dbReference>
<dbReference type="Pfam" id="PF00691">
    <property type="entry name" value="OmpA"/>
    <property type="match status" value="1"/>
</dbReference>
<dbReference type="RefSeq" id="WP_028092465.1">
    <property type="nucleotide sequence ID" value="NZ_BNAP01000003.1"/>
</dbReference>
<dbReference type="PROSITE" id="PS51123">
    <property type="entry name" value="OMPA_2"/>
    <property type="match status" value="1"/>
</dbReference>
<evidence type="ECO:0000313" key="8">
    <source>
        <dbReference type="Proteomes" id="UP000611500"/>
    </source>
</evidence>
<dbReference type="Gene3D" id="3.30.1330.60">
    <property type="entry name" value="OmpA-like domain"/>
    <property type="match status" value="1"/>
</dbReference>
<proteinExistence type="predicted"/>
<dbReference type="GO" id="GO:0009279">
    <property type="term" value="C:cell outer membrane"/>
    <property type="evidence" value="ECO:0007669"/>
    <property type="project" value="UniProtKB-SubCell"/>
</dbReference>
<protein>
    <submittedName>
        <fullName evidence="7">Membrane protein</fullName>
    </submittedName>
</protein>
<dbReference type="SUPFAM" id="SSF103088">
    <property type="entry name" value="OmpA-like"/>
    <property type="match status" value="1"/>
</dbReference>
<evidence type="ECO:0000256" key="2">
    <source>
        <dbReference type="ARBA" id="ARBA00023136"/>
    </source>
</evidence>
<reference evidence="7" key="1">
    <citation type="journal article" date="2014" name="Int. J. Syst. Evol. Microbiol.">
        <title>Complete genome sequence of Corynebacterium casei LMG S-19264T (=DSM 44701T), isolated from a smear-ripened cheese.</title>
        <authorList>
            <consortium name="US DOE Joint Genome Institute (JGI-PGF)"/>
            <person name="Walter F."/>
            <person name="Albersmeier A."/>
            <person name="Kalinowski J."/>
            <person name="Ruckert C."/>
        </authorList>
    </citation>
    <scope>NUCLEOTIDE SEQUENCE</scope>
    <source>
        <strain evidence="7">CGMCC 1.7081</strain>
    </source>
</reference>
<dbReference type="CDD" id="cd07185">
    <property type="entry name" value="OmpA_C-like"/>
    <property type="match status" value="1"/>
</dbReference>
<keyword evidence="5" id="KW-0732">Signal</keyword>
<feature type="signal peptide" evidence="5">
    <location>
        <begin position="1"/>
        <end position="28"/>
    </location>
</feature>
<dbReference type="InterPro" id="IPR006664">
    <property type="entry name" value="OMP_bac"/>
</dbReference>
<dbReference type="PANTHER" id="PTHR30329">
    <property type="entry name" value="STATOR ELEMENT OF FLAGELLAR MOTOR COMPLEX"/>
    <property type="match status" value="1"/>
</dbReference>
<keyword evidence="3" id="KW-0998">Cell outer membrane</keyword>
<keyword evidence="2 4" id="KW-0472">Membrane</keyword>
<dbReference type="InterPro" id="IPR050330">
    <property type="entry name" value="Bact_OuterMem_StrucFunc"/>
</dbReference>
<dbReference type="PANTHER" id="PTHR30329:SF21">
    <property type="entry name" value="LIPOPROTEIN YIAD-RELATED"/>
    <property type="match status" value="1"/>
</dbReference>
<dbReference type="AlphaFoldDB" id="A0A8J3MBG9"/>
<keyword evidence="8" id="KW-1185">Reference proteome</keyword>
<organism evidence="7 8">
    <name type="scientific">Pseudodonghicola xiamenensis</name>
    <dbReference type="NCBI Taxonomy" id="337702"/>
    <lineage>
        <taxon>Bacteria</taxon>
        <taxon>Pseudomonadati</taxon>
        <taxon>Pseudomonadota</taxon>
        <taxon>Alphaproteobacteria</taxon>
        <taxon>Rhodobacterales</taxon>
        <taxon>Paracoccaceae</taxon>
        <taxon>Pseudodonghicola</taxon>
    </lineage>
</organism>
<gene>
    <name evidence="7" type="ORF">GCM10010961_11630</name>
</gene>
<evidence type="ECO:0000256" key="5">
    <source>
        <dbReference type="SAM" id="SignalP"/>
    </source>
</evidence>
<evidence type="ECO:0000313" key="7">
    <source>
        <dbReference type="EMBL" id="GHG84970.1"/>
    </source>
</evidence>
<comment type="subcellular location">
    <subcellularLocation>
        <location evidence="1">Cell outer membrane</location>
    </subcellularLocation>
</comment>
<feature type="chain" id="PRO_5035263978" evidence="5">
    <location>
        <begin position="29"/>
        <end position="318"/>
    </location>
</feature>
<name>A0A8J3MBG9_9RHOB</name>
<reference evidence="7" key="2">
    <citation type="submission" date="2020-09" db="EMBL/GenBank/DDBJ databases">
        <authorList>
            <person name="Sun Q."/>
            <person name="Zhou Y."/>
        </authorList>
    </citation>
    <scope>NUCLEOTIDE SEQUENCE</scope>
    <source>
        <strain evidence="7">CGMCC 1.7081</strain>
    </source>
</reference>
<dbReference type="InterPro" id="IPR006665">
    <property type="entry name" value="OmpA-like"/>
</dbReference>
<evidence type="ECO:0000256" key="4">
    <source>
        <dbReference type="PROSITE-ProRule" id="PRU00473"/>
    </source>
</evidence>
<dbReference type="PRINTS" id="PR01021">
    <property type="entry name" value="OMPADOMAIN"/>
</dbReference>
<dbReference type="InterPro" id="IPR036737">
    <property type="entry name" value="OmpA-like_sf"/>
</dbReference>
<evidence type="ECO:0000256" key="3">
    <source>
        <dbReference type="ARBA" id="ARBA00023237"/>
    </source>
</evidence>